<dbReference type="HAMAP" id="MF_00028">
    <property type="entry name" value="CobQ"/>
    <property type="match status" value="1"/>
</dbReference>
<dbReference type="PROSITE" id="PS51274">
    <property type="entry name" value="GATASE_COBBQ"/>
    <property type="match status" value="1"/>
</dbReference>
<proteinExistence type="inferred from homology"/>
<evidence type="ECO:0000313" key="7">
    <source>
        <dbReference type="EMBL" id="HIS93037.1"/>
    </source>
</evidence>
<dbReference type="Gene3D" id="3.40.50.300">
    <property type="entry name" value="P-loop containing nucleotide triphosphate hydrolases"/>
    <property type="match status" value="1"/>
</dbReference>
<dbReference type="InterPro" id="IPR029062">
    <property type="entry name" value="Class_I_gatase-like"/>
</dbReference>
<evidence type="ECO:0000256" key="1">
    <source>
        <dbReference type="ARBA" id="ARBA00004953"/>
    </source>
</evidence>
<dbReference type="SUPFAM" id="SSF52317">
    <property type="entry name" value="Class I glutamine amidotransferase-like"/>
    <property type="match status" value="1"/>
</dbReference>
<dbReference type="CDD" id="cd05389">
    <property type="entry name" value="CobQ_N"/>
    <property type="match status" value="1"/>
</dbReference>
<evidence type="ECO:0000256" key="2">
    <source>
        <dbReference type="ARBA" id="ARBA00022573"/>
    </source>
</evidence>
<comment type="caution">
    <text evidence="7">The sequence shown here is derived from an EMBL/GenBank/DDBJ whole genome shotgun (WGS) entry which is preliminary data.</text>
</comment>
<dbReference type="NCBIfam" id="TIGR00313">
    <property type="entry name" value="cobQ"/>
    <property type="match status" value="1"/>
</dbReference>
<dbReference type="PANTHER" id="PTHR21343">
    <property type="entry name" value="DETHIOBIOTIN SYNTHETASE"/>
    <property type="match status" value="1"/>
</dbReference>
<dbReference type="InterPro" id="IPR027417">
    <property type="entry name" value="P-loop_NTPase"/>
</dbReference>
<feature type="active site" description="Nucleophile" evidence="4">
    <location>
        <position position="325"/>
    </location>
</feature>
<evidence type="ECO:0000313" key="8">
    <source>
        <dbReference type="Proteomes" id="UP000824140"/>
    </source>
</evidence>
<comment type="function">
    <text evidence="4">Catalyzes amidations at positions B, D, E, and G on adenosylcobyrinic A,C-diamide. NH(2) groups are provided by glutamine, and one molecule of ATP is hydrogenolyzed for each amidation.</text>
</comment>
<keyword evidence="3 4" id="KW-0315">Glutamine amidotransferase</keyword>
<dbReference type="AlphaFoldDB" id="A0A9D1G111"/>
<reference evidence="7" key="2">
    <citation type="journal article" date="2021" name="PeerJ">
        <title>Extensive microbial diversity within the chicken gut microbiome revealed by metagenomics and culture.</title>
        <authorList>
            <person name="Gilroy R."/>
            <person name="Ravi A."/>
            <person name="Getino M."/>
            <person name="Pursley I."/>
            <person name="Horton D.L."/>
            <person name="Alikhan N.F."/>
            <person name="Baker D."/>
            <person name="Gharbi K."/>
            <person name="Hall N."/>
            <person name="Watson M."/>
            <person name="Adriaenssens E.M."/>
            <person name="Foster-Nyarko E."/>
            <person name="Jarju S."/>
            <person name="Secka A."/>
            <person name="Antonio M."/>
            <person name="Oren A."/>
            <person name="Chaudhuri R.R."/>
            <person name="La Ragione R."/>
            <person name="Hildebrand F."/>
            <person name="Pallen M.J."/>
        </authorList>
    </citation>
    <scope>NUCLEOTIDE SEQUENCE</scope>
    <source>
        <strain evidence="7">13766</strain>
    </source>
</reference>
<dbReference type="Gene3D" id="3.40.50.880">
    <property type="match status" value="1"/>
</dbReference>
<dbReference type="SUPFAM" id="SSF52540">
    <property type="entry name" value="P-loop containing nucleoside triphosphate hydrolases"/>
    <property type="match status" value="1"/>
</dbReference>
<dbReference type="PANTHER" id="PTHR21343:SF1">
    <property type="entry name" value="COBYRIC ACID SYNTHASE"/>
    <property type="match status" value="1"/>
</dbReference>
<dbReference type="CDD" id="cd01750">
    <property type="entry name" value="GATase1_CobQ"/>
    <property type="match status" value="1"/>
</dbReference>
<gene>
    <name evidence="4" type="primary">cobQ</name>
    <name evidence="7" type="ORF">IAA84_08495</name>
</gene>
<organism evidence="7 8">
    <name type="scientific">Candidatus Alectryocaccomicrobium excrementavium</name>
    <dbReference type="NCBI Taxonomy" id="2840668"/>
    <lineage>
        <taxon>Bacteria</taxon>
        <taxon>Bacillati</taxon>
        <taxon>Bacillota</taxon>
        <taxon>Clostridia</taxon>
        <taxon>Candidatus Alectryocaccomicrobium</taxon>
    </lineage>
</organism>
<feature type="active site" evidence="4">
    <location>
        <position position="432"/>
    </location>
</feature>
<dbReference type="NCBIfam" id="NF001989">
    <property type="entry name" value="PRK00784.1"/>
    <property type="match status" value="1"/>
</dbReference>
<dbReference type="GO" id="GO:0015420">
    <property type="term" value="F:ABC-type vitamin B12 transporter activity"/>
    <property type="evidence" value="ECO:0007669"/>
    <property type="project" value="UniProtKB-UniRule"/>
</dbReference>
<dbReference type="GO" id="GO:0009236">
    <property type="term" value="P:cobalamin biosynthetic process"/>
    <property type="evidence" value="ECO:0007669"/>
    <property type="project" value="UniProtKB-UniRule"/>
</dbReference>
<dbReference type="InterPro" id="IPR047045">
    <property type="entry name" value="CobQ_N"/>
</dbReference>
<protein>
    <recommendedName>
        <fullName evidence="4">Cobyric acid synthase</fullName>
    </recommendedName>
</protein>
<dbReference type="EMBL" id="DVJN01000170">
    <property type="protein sequence ID" value="HIS93037.1"/>
    <property type="molecule type" value="Genomic_DNA"/>
</dbReference>
<dbReference type="GO" id="GO:0003824">
    <property type="term" value="F:catalytic activity"/>
    <property type="evidence" value="ECO:0007669"/>
    <property type="project" value="InterPro"/>
</dbReference>
<dbReference type="InterPro" id="IPR004459">
    <property type="entry name" value="CobQ_synth"/>
</dbReference>
<evidence type="ECO:0000256" key="3">
    <source>
        <dbReference type="ARBA" id="ARBA00022962"/>
    </source>
</evidence>
<feature type="domain" description="CobQ/CobB/MinD/ParA nucleotide binding" evidence="5">
    <location>
        <begin position="1"/>
        <end position="223"/>
    </location>
</feature>
<evidence type="ECO:0000256" key="4">
    <source>
        <dbReference type="HAMAP-Rule" id="MF_00028"/>
    </source>
</evidence>
<sequence>MFQGTASSVGKSMLCAAVLRIFRQDGKTAAPFKAQNMALNSFATREGLEMGRAQVTQAEAAGMEPSVRMNPVLLKPTGDARSQVIVEGKPIGTMSAMEYERYKPRLRERIRQIYEDLERSVDVVVLEGAGSPAEINLKRGDIVNMAMAEMADAPVILIGDINPGGVFASLYGTVKLLSEAEQRRVKGIVINKFRGDVRILEPGLAMLEDLLHIPVLGVIPWMDIDMEDEDSVTERFSRGAGQGQIRVAIVRLPHISNFTDFNLLSLEPDVSVSYVERAGDLQGADILILPGTKNTIEDLHWLRRQGLDSGILRHAQAGGMVFGVCGGYQMLGKALYDPQHVESRIPKVEGLDLLDFTVTFREGKTTVQASGSVDCAEGWLRSHNGLLLDGYEIHSGVNAFGADCLPFLRLNGRGEIDGVMNRQGNVLGSYLHGIFDSGAFWRALVNRVRAQKGLRQNEEALVTLSEYREREFDRLAAIVRQNLDMDAIYRILRGEDVPCGRWKQV</sequence>
<evidence type="ECO:0000259" key="5">
    <source>
        <dbReference type="Pfam" id="PF01656"/>
    </source>
</evidence>
<comment type="pathway">
    <text evidence="1 4">Cofactor biosynthesis; adenosylcobalamin biosynthesis.</text>
</comment>
<dbReference type="Proteomes" id="UP000824140">
    <property type="component" value="Unassembled WGS sequence"/>
</dbReference>
<keyword evidence="2 4" id="KW-0169">Cobalamin biosynthesis</keyword>
<evidence type="ECO:0000259" key="6">
    <source>
        <dbReference type="Pfam" id="PF07685"/>
    </source>
</evidence>
<name>A0A9D1G111_9FIRM</name>
<dbReference type="Pfam" id="PF07685">
    <property type="entry name" value="GATase_3"/>
    <property type="match status" value="1"/>
</dbReference>
<feature type="domain" description="CobB/CobQ-like glutamine amidotransferase" evidence="6">
    <location>
        <begin position="246"/>
        <end position="439"/>
    </location>
</feature>
<accession>A0A9D1G111</accession>
<comment type="similarity">
    <text evidence="4">Belongs to the CobB/CobQ family. CobQ subfamily.</text>
</comment>
<dbReference type="InterPro" id="IPR002586">
    <property type="entry name" value="CobQ/CobB/MinD/ParA_Nub-bd_dom"/>
</dbReference>
<dbReference type="Pfam" id="PF01656">
    <property type="entry name" value="CbiA"/>
    <property type="match status" value="1"/>
</dbReference>
<reference evidence="7" key="1">
    <citation type="submission" date="2020-10" db="EMBL/GenBank/DDBJ databases">
        <authorList>
            <person name="Gilroy R."/>
        </authorList>
    </citation>
    <scope>NUCLEOTIDE SEQUENCE</scope>
    <source>
        <strain evidence="7">13766</strain>
    </source>
</reference>
<dbReference type="InterPro" id="IPR011698">
    <property type="entry name" value="GATase_3"/>
</dbReference>
<dbReference type="InterPro" id="IPR033949">
    <property type="entry name" value="CobQ_GATase1"/>
</dbReference>